<accession>A0A3B3C6S8</accession>
<feature type="chain" id="PRO_5017475691" evidence="2">
    <location>
        <begin position="23"/>
        <end position="654"/>
    </location>
</feature>
<dbReference type="SUPFAM" id="SSF54001">
    <property type="entry name" value="Cysteine proteinases"/>
    <property type="match status" value="1"/>
</dbReference>
<feature type="compositionally biased region" description="Basic and acidic residues" evidence="1">
    <location>
        <begin position="451"/>
        <end position="467"/>
    </location>
</feature>
<sequence>MVDLQLLLFISIIVFFCRCCFSKLNMSEYCRKFTESVNANSPFRYHSLMNHGATCYLNSVLQVLFMTEDFREAVNSSSKSGFIDHHLKDLFKRLLTQTSDAYRIIQALGIEKVNEQQDAAEYLQKILRMTSPEAAQIFHGEMTERSSCLSCQKQVQTNVPFWLLPLSLGEPESENSVDGSIKNFFKISYFRGEDQMYCDNCDRKTDAAGMSVVKHHPDVLILLLKRFVFSYDYMSYVKINCAVEVPFSLNIPENQTYELYAVIDHFGDLRSGHYTSRIRSQQESRWLQFNSSSVSALEGCELSQKGDTESSSSAYLLFYRKKDTESTLTVNGGSPPAIRGDPGAEKREHSRDEENRLLHEVSPKTQNPSRNEPFALEEMDISDRYSVEPELNDNVNGLGRTDVESEERDRLQQHSELNVEEEMRNVNDAEHLSLRQNERKDADFDGNVSDKQMKTDVEDEGVKDNRITETGSAPEVQDRRERSNSGALCLDPLQEEEEEEGGALDDEDPRPSQERTAVIVESVDPQNKRKLPEDLNTPEQETCVKRRAQNEENPSVKQENGGQGLEQRGEAEDQRWEEPGLDGFQTGSGFQDGRRSSKQMNVKVLVLEEEEREKAIGSKNIVIKVLEETLYSSVQTYHGHNEHVSQEKYSDEQQ</sequence>
<feature type="region of interest" description="Disordered" evidence="1">
    <location>
        <begin position="327"/>
        <end position="376"/>
    </location>
</feature>
<dbReference type="PaxDb" id="30732-ENSOMEP00000012792"/>
<reference evidence="4" key="2">
    <citation type="submission" date="2025-09" db="UniProtKB">
        <authorList>
            <consortium name="Ensembl"/>
        </authorList>
    </citation>
    <scope>IDENTIFICATION</scope>
</reference>
<dbReference type="GO" id="GO:0004843">
    <property type="term" value="F:cysteine-type deubiquitinase activity"/>
    <property type="evidence" value="ECO:0007669"/>
    <property type="project" value="InterPro"/>
</dbReference>
<dbReference type="InterPro" id="IPR038765">
    <property type="entry name" value="Papain-like_cys_pep_sf"/>
</dbReference>
<dbReference type="RefSeq" id="XP_024144446.1">
    <property type="nucleotide sequence ID" value="XM_024288678.2"/>
</dbReference>
<dbReference type="PROSITE" id="PS50235">
    <property type="entry name" value="USP_3"/>
    <property type="match status" value="1"/>
</dbReference>
<dbReference type="OMA" id="HHGHTIS"/>
<dbReference type="InterPro" id="IPR050164">
    <property type="entry name" value="Peptidase_C19"/>
</dbReference>
<feature type="signal peptide" evidence="2">
    <location>
        <begin position="1"/>
        <end position="22"/>
    </location>
</feature>
<evidence type="ECO:0000256" key="2">
    <source>
        <dbReference type="SAM" id="SignalP"/>
    </source>
</evidence>
<evidence type="ECO:0000313" key="4">
    <source>
        <dbReference type="Ensembl" id="ENSOMEP00000012792.1"/>
    </source>
</evidence>
<dbReference type="GO" id="GO:0005829">
    <property type="term" value="C:cytosol"/>
    <property type="evidence" value="ECO:0007669"/>
    <property type="project" value="TreeGrafter"/>
</dbReference>
<keyword evidence="2" id="KW-0732">Signal</keyword>
<dbReference type="PANTHER" id="PTHR24006:SF899">
    <property type="entry name" value="UBIQUITIN CARBOXYL-TERMINAL HYDROLASE"/>
    <property type="match status" value="1"/>
</dbReference>
<feature type="compositionally biased region" description="Basic and acidic residues" evidence="1">
    <location>
        <begin position="401"/>
        <end position="413"/>
    </location>
</feature>
<evidence type="ECO:0000259" key="3">
    <source>
        <dbReference type="PROSITE" id="PS50235"/>
    </source>
</evidence>
<name>A0A3B3C6S8_ORYME</name>
<dbReference type="InterPro" id="IPR001394">
    <property type="entry name" value="Peptidase_C19_UCH"/>
</dbReference>
<dbReference type="GO" id="GO:0005634">
    <property type="term" value="C:nucleus"/>
    <property type="evidence" value="ECO:0007669"/>
    <property type="project" value="TreeGrafter"/>
</dbReference>
<feature type="compositionally biased region" description="Basic and acidic residues" evidence="1">
    <location>
        <begin position="342"/>
        <end position="362"/>
    </location>
</feature>
<organism evidence="4 5">
    <name type="scientific">Oryzias melastigma</name>
    <name type="common">Marine medaka</name>
    <dbReference type="NCBI Taxonomy" id="30732"/>
    <lineage>
        <taxon>Eukaryota</taxon>
        <taxon>Metazoa</taxon>
        <taxon>Chordata</taxon>
        <taxon>Craniata</taxon>
        <taxon>Vertebrata</taxon>
        <taxon>Euteleostomi</taxon>
        <taxon>Actinopterygii</taxon>
        <taxon>Neopterygii</taxon>
        <taxon>Teleostei</taxon>
        <taxon>Neoteleostei</taxon>
        <taxon>Acanthomorphata</taxon>
        <taxon>Ovalentaria</taxon>
        <taxon>Atherinomorphae</taxon>
        <taxon>Beloniformes</taxon>
        <taxon>Adrianichthyidae</taxon>
        <taxon>Oryziinae</taxon>
        <taxon>Oryzias</taxon>
    </lineage>
</organism>
<feature type="compositionally biased region" description="Acidic residues" evidence="1">
    <location>
        <begin position="493"/>
        <end position="508"/>
    </location>
</feature>
<dbReference type="GO" id="GO:0016579">
    <property type="term" value="P:protein deubiquitination"/>
    <property type="evidence" value="ECO:0007669"/>
    <property type="project" value="InterPro"/>
</dbReference>
<dbReference type="GeneID" id="112156413"/>
<dbReference type="Ensembl" id="ENSOMET00000020256.1">
    <property type="protein sequence ID" value="ENSOMEP00000012792.1"/>
    <property type="gene ID" value="ENSOMEG00000000354.1"/>
</dbReference>
<evidence type="ECO:0000313" key="5">
    <source>
        <dbReference type="Proteomes" id="UP000261560"/>
    </source>
</evidence>
<dbReference type="KEGG" id="oml:112156413"/>
<feature type="region of interest" description="Disordered" evidence="1">
    <location>
        <begin position="389"/>
        <end position="598"/>
    </location>
</feature>
<dbReference type="CDD" id="cd02257">
    <property type="entry name" value="Peptidase_C19"/>
    <property type="match status" value="1"/>
</dbReference>
<dbReference type="InterPro" id="IPR018200">
    <property type="entry name" value="USP_CS"/>
</dbReference>
<reference evidence="4" key="1">
    <citation type="submission" date="2025-08" db="UniProtKB">
        <authorList>
            <consortium name="Ensembl"/>
        </authorList>
    </citation>
    <scope>IDENTIFICATION</scope>
</reference>
<dbReference type="AlphaFoldDB" id="A0A3B3C6S8"/>
<keyword evidence="5" id="KW-1185">Reference proteome</keyword>
<dbReference type="RefSeq" id="XP_024144445.1">
    <property type="nucleotide sequence ID" value="XM_024288677.2"/>
</dbReference>
<dbReference type="Pfam" id="PF00443">
    <property type="entry name" value="UCH"/>
    <property type="match status" value="1"/>
</dbReference>
<feature type="domain" description="USP" evidence="3">
    <location>
        <begin position="46"/>
        <end position="322"/>
    </location>
</feature>
<dbReference type="PANTHER" id="PTHR24006">
    <property type="entry name" value="UBIQUITIN CARBOXYL-TERMINAL HYDROLASE"/>
    <property type="match status" value="1"/>
</dbReference>
<dbReference type="Proteomes" id="UP000261560">
    <property type="component" value="Unplaced"/>
</dbReference>
<feature type="compositionally biased region" description="Polar residues" evidence="1">
    <location>
        <begin position="551"/>
        <end position="560"/>
    </location>
</feature>
<dbReference type="OrthoDB" id="292964at2759"/>
<evidence type="ECO:0000256" key="1">
    <source>
        <dbReference type="SAM" id="MobiDB-lite"/>
    </source>
</evidence>
<dbReference type="PROSITE" id="PS00973">
    <property type="entry name" value="USP_2"/>
    <property type="match status" value="1"/>
</dbReference>
<dbReference type="GeneTree" id="ENSGT00940000167744"/>
<feature type="compositionally biased region" description="Basic and acidic residues" evidence="1">
    <location>
        <begin position="421"/>
        <end position="443"/>
    </location>
</feature>
<feature type="compositionally biased region" description="Basic and acidic residues" evidence="1">
    <location>
        <begin position="567"/>
        <end position="578"/>
    </location>
</feature>
<protein>
    <submittedName>
        <fullName evidence="4">Ubiquitin carboxyl-terminal hydrolase 26-like</fullName>
    </submittedName>
</protein>
<dbReference type="Gene3D" id="3.90.70.10">
    <property type="entry name" value="Cysteine proteinases"/>
    <property type="match status" value="1"/>
</dbReference>
<dbReference type="STRING" id="30732.ENSOMEP00000012792"/>
<dbReference type="InterPro" id="IPR028889">
    <property type="entry name" value="USP"/>
</dbReference>
<proteinExistence type="predicted"/>